<dbReference type="PROSITE" id="PS50048">
    <property type="entry name" value="ZN2_CY6_FUNGAL_2"/>
    <property type="match status" value="1"/>
</dbReference>
<dbReference type="PANTHER" id="PTHR47338">
    <property type="entry name" value="ZN(II)2CYS6 TRANSCRIPTION FACTOR (EUROFUNG)-RELATED"/>
    <property type="match status" value="1"/>
</dbReference>
<dbReference type="STRING" id="1531966.A0A0A1TN85"/>
<gene>
    <name evidence="8" type="ORF">VHEMI07609</name>
</gene>
<keyword evidence="4" id="KW-0804">Transcription</keyword>
<keyword evidence="5" id="KW-0539">Nucleus</keyword>
<dbReference type="InterPro" id="IPR007219">
    <property type="entry name" value="XnlR_reg_dom"/>
</dbReference>
<dbReference type="GO" id="GO:0003677">
    <property type="term" value="F:DNA binding"/>
    <property type="evidence" value="ECO:0007669"/>
    <property type="project" value="InterPro"/>
</dbReference>
<evidence type="ECO:0000313" key="8">
    <source>
        <dbReference type="EMBL" id="CEJ91927.1"/>
    </source>
</evidence>
<dbReference type="OrthoDB" id="309640at2759"/>
<dbReference type="CDD" id="cd12148">
    <property type="entry name" value="fungal_TF_MHR"/>
    <property type="match status" value="1"/>
</dbReference>
<keyword evidence="9" id="KW-1185">Reference proteome</keyword>
<dbReference type="InterPro" id="IPR001138">
    <property type="entry name" value="Zn2Cys6_DnaBD"/>
</dbReference>
<dbReference type="Pfam" id="PF00172">
    <property type="entry name" value="Zn_clus"/>
    <property type="match status" value="1"/>
</dbReference>
<dbReference type="SMART" id="SM00066">
    <property type="entry name" value="GAL4"/>
    <property type="match status" value="1"/>
</dbReference>
<evidence type="ECO:0000259" key="7">
    <source>
        <dbReference type="PROSITE" id="PS50048"/>
    </source>
</evidence>
<feature type="region of interest" description="Disordered" evidence="6">
    <location>
        <begin position="62"/>
        <end position="87"/>
    </location>
</feature>
<organism evidence="8 9">
    <name type="scientific">[Torrubiella] hemipterigena</name>
    <dbReference type="NCBI Taxonomy" id="1531966"/>
    <lineage>
        <taxon>Eukaryota</taxon>
        <taxon>Fungi</taxon>
        <taxon>Dikarya</taxon>
        <taxon>Ascomycota</taxon>
        <taxon>Pezizomycotina</taxon>
        <taxon>Sordariomycetes</taxon>
        <taxon>Hypocreomycetidae</taxon>
        <taxon>Hypocreales</taxon>
        <taxon>Clavicipitaceae</taxon>
        <taxon>Clavicipitaceae incertae sedis</taxon>
        <taxon>'Torrubiella' clade</taxon>
    </lineage>
</organism>
<dbReference type="Proteomes" id="UP000039046">
    <property type="component" value="Unassembled WGS sequence"/>
</dbReference>
<feature type="compositionally biased region" description="Polar residues" evidence="6">
    <location>
        <begin position="74"/>
        <end position="87"/>
    </location>
</feature>
<evidence type="ECO:0000313" key="9">
    <source>
        <dbReference type="Proteomes" id="UP000039046"/>
    </source>
</evidence>
<protein>
    <recommendedName>
        <fullName evidence="7">Zn(2)-C6 fungal-type domain-containing protein</fullName>
    </recommendedName>
</protein>
<dbReference type="CDD" id="cd00067">
    <property type="entry name" value="GAL4"/>
    <property type="match status" value="1"/>
</dbReference>
<reference evidence="8 9" key="1">
    <citation type="journal article" date="2015" name="Genome Announc.">
        <title>Draft Genome Sequence and Gene Annotation of the Entomopathogenic Fungus Verticillium hemipterigenum.</title>
        <authorList>
            <person name="Horn F."/>
            <person name="Habel A."/>
            <person name="Scharf D.H."/>
            <person name="Dworschak J."/>
            <person name="Brakhage A.A."/>
            <person name="Guthke R."/>
            <person name="Hertweck C."/>
            <person name="Linde J."/>
        </authorList>
    </citation>
    <scope>NUCLEOTIDE SEQUENCE [LARGE SCALE GENOMIC DNA]</scope>
</reference>
<feature type="domain" description="Zn(2)-C6 fungal-type" evidence="7">
    <location>
        <begin position="19"/>
        <end position="49"/>
    </location>
</feature>
<comment type="subcellular location">
    <subcellularLocation>
        <location evidence="1">Nucleus</location>
    </subcellularLocation>
</comment>
<proteinExistence type="predicted"/>
<evidence type="ECO:0000256" key="6">
    <source>
        <dbReference type="SAM" id="MobiDB-lite"/>
    </source>
</evidence>
<dbReference type="AlphaFoldDB" id="A0A0A1TN85"/>
<dbReference type="GO" id="GO:0006351">
    <property type="term" value="P:DNA-templated transcription"/>
    <property type="evidence" value="ECO:0007669"/>
    <property type="project" value="InterPro"/>
</dbReference>
<dbReference type="InterPro" id="IPR036864">
    <property type="entry name" value="Zn2-C6_fun-type_DNA-bd_sf"/>
</dbReference>
<dbReference type="EMBL" id="CDHN01000004">
    <property type="protein sequence ID" value="CEJ91927.1"/>
    <property type="molecule type" value="Genomic_DNA"/>
</dbReference>
<dbReference type="GO" id="GO:0000981">
    <property type="term" value="F:DNA-binding transcription factor activity, RNA polymerase II-specific"/>
    <property type="evidence" value="ECO:0007669"/>
    <property type="project" value="InterPro"/>
</dbReference>
<evidence type="ECO:0000256" key="1">
    <source>
        <dbReference type="ARBA" id="ARBA00004123"/>
    </source>
</evidence>
<dbReference type="GO" id="GO:0008270">
    <property type="term" value="F:zinc ion binding"/>
    <property type="evidence" value="ECO:0007669"/>
    <property type="project" value="InterPro"/>
</dbReference>
<dbReference type="PROSITE" id="PS00463">
    <property type="entry name" value="ZN2_CY6_FUNGAL_1"/>
    <property type="match status" value="1"/>
</dbReference>
<keyword evidence="3" id="KW-0805">Transcription regulation</keyword>
<name>A0A0A1TN85_9HYPO</name>
<dbReference type="PANTHER" id="PTHR47338:SF11">
    <property type="entry name" value="ZN(II)2CYS6 TRANSCRIPTION FACTOR (EUROFUNG)"/>
    <property type="match status" value="1"/>
</dbReference>
<dbReference type="Gene3D" id="4.10.240.10">
    <property type="entry name" value="Zn(2)-C6 fungal-type DNA-binding domain"/>
    <property type="match status" value="1"/>
</dbReference>
<evidence type="ECO:0000256" key="2">
    <source>
        <dbReference type="ARBA" id="ARBA00022723"/>
    </source>
</evidence>
<keyword evidence="2" id="KW-0479">Metal-binding</keyword>
<dbReference type="InterPro" id="IPR050815">
    <property type="entry name" value="TF_fung"/>
</dbReference>
<evidence type="ECO:0000256" key="4">
    <source>
        <dbReference type="ARBA" id="ARBA00023163"/>
    </source>
</evidence>
<evidence type="ECO:0000256" key="3">
    <source>
        <dbReference type="ARBA" id="ARBA00023015"/>
    </source>
</evidence>
<evidence type="ECO:0000256" key="5">
    <source>
        <dbReference type="ARBA" id="ARBA00023242"/>
    </source>
</evidence>
<dbReference type="GO" id="GO:0005634">
    <property type="term" value="C:nucleus"/>
    <property type="evidence" value="ECO:0007669"/>
    <property type="project" value="UniProtKB-SubCell"/>
</dbReference>
<dbReference type="Pfam" id="PF04082">
    <property type="entry name" value="Fungal_trans"/>
    <property type="match status" value="1"/>
</dbReference>
<sequence length="712" mass="79499">MSAMSSAEQAMRNAGGAPACLRCRQQKLKCSRERPSCARCNRARQACHYAAPPDRRRIAARHAGRRRNREGQNPEHQPTNECSNLPTNFKDVSILQNDSIGKRYTNTSNSSIFGPMDGNGIAMHSKHALVSREVAMLLIEIYFQRHYQAALLLDKQRFLTDYSASSDPSFLSLAVFAFASLFLDMSDQASLAKTCITIDNLYQTDWAAVGEQWAELASREALVYADKPSVMHVQALQTTGLFWFAKSQIARAAMHFNTALQCAYMLGYNKIHVSEAAPLLSQDDKRRISCFWACWLTQCSNQSTATYYRCWNSVAGLPALVSSNQAGPEVHEHMFFDELGNLHSKSSTISNERHNNNTHLLQMFGLWSEIREFVISFTEKKIQDDTTWIPRLWALDDRLESLLQNLPDAIRYPGGDIGDYSALQQAINDDLQTFNLGYMCHMLFCFLHATVIPALSGSLAAQGLPRHLARASSKQIIDHSLTMMSMARTLLSKSLDLSQLWPVVGYAAQFCVTVQIRCSQATGSSGPRFLEHAQPNLALCKELQKYWSSLRALNHSLQHELTEARGSQVARPNDSSMFDAHMNATDVENCAVELLGSKSLRILSTNAQSVYMNFLGDAWATREKHHQVDPAQNDTEPQDQLNANHGLQRYNSQIQSSVSLTGNNMLGKNSFEADDNGGVDTLEVDASVAPTAANSQIFVWDDSFFNDSMFLL</sequence>
<dbReference type="SUPFAM" id="SSF57701">
    <property type="entry name" value="Zn2/Cys6 DNA-binding domain"/>
    <property type="match status" value="1"/>
</dbReference>
<accession>A0A0A1TN85</accession>